<comment type="caution">
    <text evidence="1">The sequence shown here is derived from an EMBL/GenBank/DDBJ whole genome shotgun (WGS) entry which is preliminary data.</text>
</comment>
<sequence>MLLTLYFFCNMDVTALVTPHMQIFPDLLLDDI</sequence>
<reference evidence="1 2" key="1">
    <citation type="journal article" date="2013" name="ISME J.">
        <title>Comparative genomics of pathogenic lineages of Vibrio nigripulchritudo identifies virulence-associated traits.</title>
        <authorList>
            <person name="Goudenege D."/>
            <person name="Labreuche Y."/>
            <person name="Krin E."/>
            <person name="Ansquer D."/>
            <person name="Mangenot S."/>
            <person name="Calteau A."/>
            <person name="Medigue C."/>
            <person name="Mazel D."/>
            <person name="Polz M.F."/>
            <person name="Le Roux F."/>
        </authorList>
    </citation>
    <scope>NUCLEOTIDE SEQUENCE [LARGE SCALE GENOMIC DNA]</scope>
    <source>
        <strain evidence="1 2">SOn1</strain>
    </source>
</reference>
<organism evidence="1 2">
    <name type="scientific">Vibrio nigripulchritudo SOn1</name>
    <dbReference type="NCBI Taxonomy" id="1238450"/>
    <lineage>
        <taxon>Bacteria</taxon>
        <taxon>Pseudomonadati</taxon>
        <taxon>Pseudomonadota</taxon>
        <taxon>Gammaproteobacteria</taxon>
        <taxon>Vibrionales</taxon>
        <taxon>Vibrionaceae</taxon>
        <taxon>Vibrio</taxon>
    </lineage>
</organism>
<dbReference type="Proteomes" id="UP000018211">
    <property type="component" value="Unassembled WGS sequence"/>
</dbReference>
<evidence type="ECO:0000313" key="2">
    <source>
        <dbReference type="Proteomes" id="UP000018211"/>
    </source>
</evidence>
<protein>
    <submittedName>
        <fullName evidence="1">Uncharacterized protein</fullName>
    </submittedName>
</protein>
<name>A0AAV2VXL1_9VIBR</name>
<accession>A0AAV2VXL1</accession>
<proteinExistence type="predicted"/>
<evidence type="ECO:0000313" key="1">
    <source>
        <dbReference type="EMBL" id="CCO49103.1"/>
    </source>
</evidence>
<dbReference type="EMBL" id="CAOF01000174">
    <property type="protein sequence ID" value="CCO49103.1"/>
    <property type="molecule type" value="Genomic_DNA"/>
</dbReference>
<dbReference type="AlphaFoldDB" id="A0AAV2VXL1"/>
<gene>
    <name evidence="1" type="ORF">VIBNISOn1_790030</name>
</gene>